<reference evidence="3 4" key="1">
    <citation type="submission" date="2020-04" db="EMBL/GenBank/DDBJ databases">
        <title>Enterovirga sp. isolate from soil.</title>
        <authorList>
            <person name="Chea S."/>
            <person name="Kim D.-U."/>
        </authorList>
    </citation>
    <scope>NUCLEOTIDE SEQUENCE [LARGE SCALE GENOMIC DNA]</scope>
    <source>
        <strain evidence="3 4">DB1703</strain>
    </source>
</reference>
<dbReference type="InterPro" id="IPR050275">
    <property type="entry name" value="PGM_Phosphatase"/>
</dbReference>
<dbReference type="EMBL" id="JABEPP010000006">
    <property type="protein sequence ID" value="NNM74854.1"/>
    <property type="molecule type" value="Genomic_DNA"/>
</dbReference>
<dbReference type="PANTHER" id="PTHR48100:SF59">
    <property type="entry name" value="ADENOSYLCOBALAMIN_ALPHA-RIBAZOLE PHOSPHATASE"/>
    <property type="match status" value="1"/>
</dbReference>
<feature type="binding site" evidence="2">
    <location>
        <begin position="9"/>
        <end position="16"/>
    </location>
    <ligand>
        <name>substrate</name>
    </ligand>
</feature>
<comment type="caution">
    <text evidence="3">The sequence shown here is derived from an EMBL/GenBank/DDBJ whole genome shotgun (WGS) entry which is preliminary data.</text>
</comment>
<protein>
    <submittedName>
        <fullName evidence="3">Histidine phosphatase family protein</fullName>
    </submittedName>
</protein>
<dbReference type="SUPFAM" id="SSF53254">
    <property type="entry name" value="Phosphoglycerate mutase-like"/>
    <property type="match status" value="1"/>
</dbReference>
<evidence type="ECO:0000256" key="2">
    <source>
        <dbReference type="PIRSR" id="PIRSR613078-2"/>
    </source>
</evidence>
<feature type="active site" description="Tele-phosphohistidine intermediate" evidence="1">
    <location>
        <position position="10"/>
    </location>
</feature>
<dbReference type="InterPro" id="IPR029033">
    <property type="entry name" value="His_PPase_superfam"/>
</dbReference>
<dbReference type="Gene3D" id="3.40.50.1240">
    <property type="entry name" value="Phosphoglycerate mutase-like"/>
    <property type="match status" value="1"/>
</dbReference>
<organism evidence="3 4">
    <name type="scientific">Enterovirga aerilata</name>
    <dbReference type="NCBI Taxonomy" id="2730920"/>
    <lineage>
        <taxon>Bacteria</taxon>
        <taxon>Pseudomonadati</taxon>
        <taxon>Pseudomonadota</taxon>
        <taxon>Alphaproteobacteria</taxon>
        <taxon>Hyphomicrobiales</taxon>
        <taxon>Methylobacteriaceae</taxon>
        <taxon>Enterovirga</taxon>
    </lineage>
</organism>
<dbReference type="CDD" id="cd07067">
    <property type="entry name" value="HP_PGM_like"/>
    <property type="match status" value="1"/>
</dbReference>
<gene>
    <name evidence="3" type="ORF">HJG44_21055</name>
</gene>
<dbReference type="InterPro" id="IPR013078">
    <property type="entry name" value="His_Pase_superF_clade-1"/>
</dbReference>
<evidence type="ECO:0000313" key="4">
    <source>
        <dbReference type="Proteomes" id="UP000564885"/>
    </source>
</evidence>
<sequence length="193" mass="21476">MSPPIYFVRHGETDWNAAARLQGQQDIPLNPVGRVQAEEAGRKLALLVPDPAALDYVASPLGRTRETMEILRRTLGLDPAGYRMDGRFVELTFGSWEGLTWREVRGREAALAAARERDKWNFVPPGGESYAMLLHRLLPAARELSRPTVLVSHGGVARALLAGLCGVPVHEAPRVDIWQGRILVFEHGRHCWT</sequence>
<dbReference type="Proteomes" id="UP000564885">
    <property type="component" value="Unassembled WGS sequence"/>
</dbReference>
<dbReference type="SMART" id="SM00855">
    <property type="entry name" value="PGAM"/>
    <property type="match status" value="1"/>
</dbReference>
<dbReference type="GO" id="GO:0016791">
    <property type="term" value="F:phosphatase activity"/>
    <property type="evidence" value="ECO:0007669"/>
    <property type="project" value="TreeGrafter"/>
</dbReference>
<dbReference type="Pfam" id="PF00300">
    <property type="entry name" value="His_Phos_1"/>
    <property type="match status" value="1"/>
</dbReference>
<name>A0A849IAE6_9HYPH</name>
<dbReference type="AlphaFoldDB" id="A0A849IAE6"/>
<accession>A0A849IAE6</accession>
<evidence type="ECO:0000256" key="1">
    <source>
        <dbReference type="PIRSR" id="PIRSR613078-1"/>
    </source>
</evidence>
<feature type="binding site" evidence="2">
    <location>
        <position position="63"/>
    </location>
    <ligand>
        <name>substrate</name>
    </ligand>
</feature>
<dbReference type="PANTHER" id="PTHR48100">
    <property type="entry name" value="BROAD-SPECIFICITY PHOSPHATASE YOR283W-RELATED"/>
    <property type="match status" value="1"/>
</dbReference>
<keyword evidence="4" id="KW-1185">Reference proteome</keyword>
<feature type="active site" description="Proton donor/acceptor" evidence="1">
    <location>
        <position position="90"/>
    </location>
</feature>
<dbReference type="GO" id="GO:0005737">
    <property type="term" value="C:cytoplasm"/>
    <property type="evidence" value="ECO:0007669"/>
    <property type="project" value="TreeGrafter"/>
</dbReference>
<dbReference type="PIRSF" id="PIRSF000709">
    <property type="entry name" value="6PFK_2-Ptase"/>
    <property type="match status" value="1"/>
</dbReference>
<proteinExistence type="predicted"/>
<evidence type="ECO:0000313" key="3">
    <source>
        <dbReference type="EMBL" id="NNM74854.1"/>
    </source>
</evidence>